<feature type="transmembrane region" description="Helical" evidence="2">
    <location>
        <begin position="29"/>
        <end position="47"/>
    </location>
</feature>
<gene>
    <name evidence="3" type="ORF">N7460_007369</name>
</gene>
<name>A0AAD6I9U7_PENCN</name>
<protein>
    <submittedName>
        <fullName evidence="3">Uncharacterized protein</fullName>
    </submittedName>
</protein>
<reference evidence="3" key="1">
    <citation type="journal article" date="2023" name="IMA Fungus">
        <title>Comparative genomic study of the Penicillium genus elucidates a diverse pangenome and 15 lateral gene transfer events.</title>
        <authorList>
            <person name="Petersen C."/>
            <person name="Sorensen T."/>
            <person name="Nielsen M.R."/>
            <person name="Sondergaard T.E."/>
            <person name="Sorensen J.L."/>
            <person name="Fitzpatrick D.A."/>
            <person name="Frisvad J.C."/>
            <person name="Nielsen K.L."/>
        </authorList>
    </citation>
    <scope>NUCLEOTIDE SEQUENCE</scope>
    <source>
        <strain evidence="3">IBT 15450</strain>
    </source>
</reference>
<keyword evidence="2" id="KW-0812">Transmembrane</keyword>
<evidence type="ECO:0000256" key="2">
    <source>
        <dbReference type="SAM" id="Phobius"/>
    </source>
</evidence>
<proteinExistence type="predicted"/>
<accession>A0AAD6I9U7</accession>
<evidence type="ECO:0000313" key="4">
    <source>
        <dbReference type="Proteomes" id="UP001219568"/>
    </source>
</evidence>
<dbReference type="EMBL" id="JAQJZL010000008">
    <property type="protein sequence ID" value="KAJ6038652.1"/>
    <property type="molecule type" value="Genomic_DNA"/>
</dbReference>
<comment type="caution">
    <text evidence="3">The sequence shown here is derived from an EMBL/GenBank/DDBJ whole genome shotgun (WGS) entry which is preliminary data.</text>
</comment>
<keyword evidence="4" id="KW-1185">Reference proteome</keyword>
<evidence type="ECO:0000256" key="1">
    <source>
        <dbReference type="SAM" id="MobiDB-lite"/>
    </source>
</evidence>
<reference evidence="3" key="2">
    <citation type="submission" date="2023-01" db="EMBL/GenBank/DDBJ databases">
        <authorList>
            <person name="Petersen C."/>
        </authorList>
    </citation>
    <scope>NUCLEOTIDE SEQUENCE</scope>
    <source>
        <strain evidence="3">IBT 15450</strain>
    </source>
</reference>
<evidence type="ECO:0000313" key="3">
    <source>
        <dbReference type="EMBL" id="KAJ6038652.1"/>
    </source>
</evidence>
<keyword evidence="2" id="KW-1133">Transmembrane helix</keyword>
<dbReference type="AlphaFoldDB" id="A0AAD6I9U7"/>
<sequence>MAVLQEALWCEQTGFHAQNATSHSKYGKVLFGIITFVCMVFFLSFATSSHCITDVRCYEVCCDRIFKRVSLYINHKCDLPKAITRREDLKRLSEERLEESLAIPEPRLYISKRRKTRRYFAHQRNPGPCPHPVGLPETSLDVESMNKPASSTDTSNLASSVDASHLEYGLSSNVSFDFCAGASLNMPTGPTFATQPTATFPTYGSGARAPLMFKGTISGPQHDGMFLPSERAAFFSEGLEREPGVASAHGGPEWISGHGSFSGLNFGTQN</sequence>
<organism evidence="3 4">
    <name type="scientific">Penicillium canescens</name>
    <dbReference type="NCBI Taxonomy" id="5083"/>
    <lineage>
        <taxon>Eukaryota</taxon>
        <taxon>Fungi</taxon>
        <taxon>Dikarya</taxon>
        <taxon>Ascomycota</taxon>
        <taxon>Pezizomycotina</taxon>
        <taxon>Eurotiomycetes</taxon>
        <taxon>Eurotiomycetidae</taxon>
        <taxon>Eurotiales</taxon>
        <taxon>Aspergillaceae</taxon>
        <taxon>Penicillium</taxon>
    </lineage>
</organism>
<feature type="region of interest" description="Disordered" evidence="1">
    <location>
        <begin position="127"/>
        <end position="156"/>
    </location>
</feature>
<feature type="compositionally biased region" description="Polar residues" evidence="1">
    <location>
        <begin position="147"/>
        <end position="156"/>
    </location>
</feature>
<keyword evidence="2" id="KW-0472">Membrane</keyword>
<dbReference type="Proteomes" id="UP001219568">
    <property type="component" value="Unassembled WGS sequence"/>
</dbReference>